<name>A0A5J5B1X2_9ASTE</name>
<dbReference type="EMBL" id="CM018039">
    <property type="protein sequence ID" value="KAA8536608.1"/>
    <property type="molecule type" value="Genomic_DNA"/>
</dbReference>
<sequence>MNNKLTDLPERPICLNLTALYLQNSDDLMEIPTTFFECMPALQVLDLSYTSIKSLPQSISKLVSLREFLLKGCELLMKLPPEIGALRNLEIGEIIPKTTFSKLTRLKELSIDVNPDDQWWDEEANAILDGLFWLINLKTLNLYLLTVELLKRFLQLKIYPALSHLKLTVGHQDQRIISRLPEKLEEKFKNFDKCLKYKNGKGKAIEITEALKHSSAFFLDRHWTVTKLSEFQIHEMKQLKFCLLLECYEMQTIINGADEKDNDEYGSKGDKPVLTSREHLHILYMKNFKSILEGRIVSSCLSRLKTLAIHTCPKLTTIFTLDLISNLVNLEELIVEDCPKIEDLTP</sequence>
<keyword evidence="4" id="KW-1185">Reference proteome</keyword>
<feature type="domain" description="Disease resistance protein At4g27190-like leucine-rich repeats" evidence="2">
    <location>
        <begin position="236"/>
        <end position="338"/>
    </location>
</feature>
<dbReference type="SUPFAM" id="SSF52058">
    <property type="entry name" value="L domain-like"/>
    <property type="match status" value="1"/>
</dbReference>
<dbReference type="OrthoDB" id="998760at2759"/>
<evidence type="ECO:0000313" key="4">
    <source>
        <dbReference type="Proteomes" id="UP000325577"/>
    </source>
</evidence>
<evidence type="ECO:0000313" key="3">
    <source>
        <dbReference type="EMBL" id="KAA8536608.1"/>
    </source>
</evidence>
<gene>
    <name evidence="3" type="ORF">F0562_029086</name>
</gene>
<dbReference type="InterPro" id="IPR032675">
    <property type="entry name" value="LRR_dom_sf"/>
</dbReference>
<evidence type="ECO:0000256" key="1">
    <source>
        <dbReference type="ARBA" id="ARBA00022821"/>
    </source>
</evidence>
<dbReference type="Gene3D" id="3.80.10.10">
    <property type="entry name" value="Ribonuclease Inhibitor"/>
    <property type="match status" value="1"/>
</dbReference>
<dbReference type="InterPro" id="IPR050905">
    <property type="entry name" value="Plant_NBS-LRR"/>
</dbReference>
<organism evidence="3 4">
    <name type="scientific">Nyssa sinensis</name>
    <dbReference type="NCBI Taxonomy" id="561372"/>
    <lineage>
        <taxon>Eukaryota</taxon>
        <taxon>Viridiplantae</taxon>
        <taxon>Streptophyta</taxon>
        <taxon>Embryophyta</taxon>
        <taxon>Tracheophyta</taxon>
        <taxon>Spermatophyta</taxon>
        <taxon>Magnoliopsida</taxon>
        <taxon>eudicotyledons</taxon>
        <taxon>Gunneridae</taxon>
        <taxon>Pentapetalae</taxon>
        <taxon>asterids</taxon>
        <taxon>Cornales</taxon>
        <taxon>Nyssaceae</taxon>
        <taxon>Nyssa</taxon>
    </lineage>
</organism>
<dbReference type="PANTHER" id="PTHR33463:SF179">
    <property type="entry name" value="NB-ARC DOMAIN-CONTAINING PROTEIN"/>
    <property type="match status" value="1"/>
</dbReference>
<accession>A0A5J5B1X2</accession>
<keyword evidence="1" id="KW-0611">Plant defense</keyword>
<dbReference type="InterPro" id="IPR057135">
    <property type="entry name" value="At4g27190-like_LRR"/>
</dbReference>
<protein>
    <recommendedName>
        <fullName evidence="2">Disease resistance protein At4g27190-like leucine-rich repeats domain-containing protein</fullName>
    </recommendedName>
</protein>
<evidence type="ECO:0000259" key="2">
    <source>
        <dbReference type="Pfam" id="PF23247"/>
    </source>
</evidence>
<dbReference type="Proteomes" id="UP000325577">
    <property type="component" value="Linkage Group LG16"/>
</dbReference>
<dbReference type="PANTHER" id="PTHR33463">
    <property type="entry name" value="NB-ARC DOMAIN-CONTAINING PROTEIN-RELATED"/>
    <property type="match status" value="1"/>
</dbReference>
<dbReference type="Pfam" id="PF13855">
    <property type="entry name" value="LRR_8"/>
    <property type="match status" value="1"/>
</dbReference>
<dbReference type="Pfam" id="PF23247">
    <property type="entry name" value="LRR_RPS2"/>
    <property type="match status" value="1"/>
</dbReference>
<dbReference type="AlphaFoldDB" id="A0A5J5B1X2"/>
<reference evidence="3 4" key="1">
    <citation type="submission" date="2019-09" db="EMBL/GenBank/DDBJ databases">
        <title>A chromosome-level genome assembly of the Chinese tupelo Nyssa sinensis.</title>
        <authorList>
            <person name="Yang X."/>
            <person name="Kang M."/>
            <person name="Yang Y."/>
            <person name="Xiong H."/>
            <person name="Wang M."/>
            <person name="Zhang Z."/>
            <person name="Wang Z."/>
            <person name="Wu H."/>
            <person name="Ma T."/>
            <person name="Liu J."/>
            <person name="Xi Z."/>
        </authorList>
    </citation>
    <scope>NUCLEOTIDE SEQUENCE [LARGE SCALE GENOMIC DNA]</scope>
    <source>
        <strain evidence="3">J267</strain>
        <tissue evidence="3">Leaf</tissue>
    </source>
</reference>
<proteinExistence type="predicted"/>
<dbReference type="InterPro" id="IPR001611">
    <property type="entry name" value="Leu-rich_rpt"/>
</dbReference>